<gene>
    <name evidence="1" type="ORF">ACFSW6_15085</name>
</gene>
<evidence type="ECO:0000313" key="2">
    <source>
        <dbReference type="Proteomes" id="UP001597463"/>
    </source>
</evidence>
<protein>
    <recommendedName>
        <fullName evidence="3">DUF2474 domain-containing protein</fullName>
    </recommendedName>
</protein>
<proteinExistence type="predicted"/>
<evidence type="ECO:0000313" key="1">
    <source>
        <dbReference type="EMBL" id="MFD2755419.1"/>
    </source>
</evidence>
<accession>A0ABW5USI0</accession>
<comment type="caution">
    <text evidence="1">The sequence shown here is derived from an EMBL/GenBank/DDBJ whole genome shotgun (WGS) entry which is preliminary data.</text>
</comment>
<evidence type="ECO:0008006" key="3">
    <source>
        <dbReference type="Google" id="ProtNLM"/>
    </source>
</evidence>
<keyword evidence="2" id="KW-1185">Reference proteome</keyword>
<dbReference type="EMBL" id="JBHUMV010000007">
    <property type="protein sequence ID" value="MFD2755419.1"/>
    <property type="molecule type" value="Genomic_DNA"/>
</dbReference>
<reference evidence="2" key="1">
    <citation type="journal article" date="2019" name="Int. J. Syst. Evol. Microbiol.">
        <title>The Global Catalogue of Microorganisms (GCM) 10K type strain sequencing project: providing services to taxonomists for standard genome sequencing and annotation.</title>
        <authorList>
            <consortium name="The Broad Institute Genomics Platform"/>
            <consortium name="The Broad Institute Genome Sequencing Center for Infectious Disease"/>
            <person name="Wu L."/>
            <person name="Ma J."/>
        </authorList>
    </citation>
    <scope>NUCLEOTIDE SEQUENCE [LARGE SCALE GENOMIC DNA]</scope>
    <source>
        <strain evidence="2">TISTR 1906</strain>
    </source>
</reference>
<name>A0ABW5USI0_9BURK</name>
<dbReference type="RefSeq" id="WP_281178789.1">
    <property type="nucleotide sequence ID" value="NZ_BCNT01000018.1"/>
</dbReference>
<organism evidence="1 2">
    <name type="scientific">Comamonas terrae</name>
    <dbReference type="NCBI Taxonomy" id="673548"/>
    <lineage>
        <taxon>Bacteria</taxon>
        <taxon>Pseudomonadati</taxon>
        <taxon>Pseudomonadota</taxon>
        <taxon>Betaproteobacteria</taxon>
        <taxon>Burkholderiales</taxon>
        <taxon>Comamonadaceae</taxon>
        <taxon>Comamonas</taxon>
    </lineage>
</organism>
<dbReference type="Proteomes" id="UP001597463">
    <property type="component" value="Unassembled WGS sequence"/>
</dbReference>
<sequence length="40" mass="4279">MPMTKYRLVTAAAVAAWLLIAGFCIALAWIHLEAAAPLIP</sequence>